<feature type="domain" description="TauD/TfdA-like" evidence="5">
    <location>
        <begin position="24"/>
        <end position="282"/>
    </location>
</feature>
<protein>
    <submittedName>
        <fullName evidence="6">TauD/TfdA family dioxygenase</fullName>
    </submittedName>
</protein>
<reference evidence="6 7" key="1">
    <citation type="submission" date="2019-07" db="EMBL/GenBank/DDBJ databases">
        <authorList>
            <person name="Park M."/>
        </authorList>
    </citation>
    <scope>NUCLEOTIDE SEQUENCE [LARGE SCALE GENOMIC DNA]</scope>
    <source>
        <strain evidence="6 7">KCTC32445</strain>
    </source>
</reference>
<dbReference type="InterPro" id="IPR003819">
    <property type="entry name" value="TauD/TfdA-like"/>
</dbReference>
<evidence type="ECO:0000256" key="3">
    <source>
        <dbReference type="ARBA" id="ARBA00023194"/>
    </source>
</evidence>
<gene>
    <name evidence="6" type="ORF">FOM92_02425</name>
</gene>
<accession>A0A553WHY3</accession>
<dbReference type="Proteomes" id="UP000320160">
    <property type="component" value="Unassembled WGS sequence"/>
</dbReference>
<name>A0A553WHY3_9SPHN</name>
<dbReference type="OrthoDB" id="9769888at2"/>
<sequence>MPEFSTPYPDRPLSLVQAAVGESLDTINAPDILERLRTTAVLVRGFAPDLASFNAFAKRFCAVSVFNESPNRLVLDGDNNIQSVNLGSEPFPLHPELSREPWKPDMCFFHCIDAPQSGGETTYCDGVELLKRLPQNVLSALENRALLYIQPAGPDILNYWLGTAQPDDVALANPPAHCPYRFRRFDNAVVRYFWHPAIHRTLLSNEAAFGNFLLFARYYLHNDRIPLFDDGNRIPDWIVEAIAAAARPITFAVDWQPGDILILDNSRFMHGRNAITEPQDRLIASYFGYLNGVEQVAGEIPNPPWRKPHFRPPVPRQPPSAS</sequence>
<evidence type="ECO:0000313" key="6">
    <source>
        <dbReference type="EMBL" id="TSB04307.1"/>
    </source>
</evidence>
<organism evidence="6 7">
    <name type="scientific">Sphingorhabdus contaminans</name>
    <dbReference type="NCBI Taxonomy" id="1343899"/>
    <lineage>
        <taxon>Bacteria</taxon>
        <taxon>Pseudomonadati</taxon>
        <taxon>Pseudomonadota</taxon>
        <taxon>Alphaproteobacteria</taxon>
        <taxon>Sphingomonadales</taxon>
        <taxon>Sphingomonadaceae</taxon>
        <taxon>Sphingorhabdus</taxon>
    </lineage>
</organism>
<proteinExistence type="predicted"/>
<keyword evidence="6" id="KW-0223">Dioxygenase</keyword>
<evidence type="ECO:0000256" key="2">
    <source>
        <dbReference type="ARBA" id="ARBA00023002"/>
    </source>
</evidence>
<dbReference type="InterPro" id="IPR042098">
    <property type="entry name" value="TauD-like_sf"/>
</dbReference>
<comment type="cofactor">
    <cofactor evidence="1">
        <name>Fe(2+)</name>
        <dbReference type="ChEBI" id="CHEBI:29033"/>
    </cofactor>
</comment>
<dbReference type="EMBL" id="VKKU01000001">
    <property type="protein sequence ID" value="TSB04307.1"/>
    <property type="molecule type" value="Genomic_DNA"/>
</dbReference>
<evidence type="ECO:0000313" key="7">
    <source>
        <dbReference type="Proteomes" id="UP000320160"/>
    </source>
</evidence>
<dbReference type="RefSeq" id="WP_143775191.1">
    <property type="nucleotide sequence ID" value="NZ_VKKU01000001.1"/>
</dbReference>
<dbReference type="PANTHER" id="PTHR10696:SF56">
    <property type="entry name" value="TAUD_TFDA-LIKE DOMAIN-CONTAINING PROTEIN"/>
    <property type="match status" value="1"/>
</dbReference>
<keyword evidence="7" id="KW-1185">Reference proteome</keyword>
<dbReference type="InterPro" id="IPR050411">
    <property type="entry name" value="AlphaKG_dependent_hydroxylases"/>
</dbReference>
<dbReference type="PANTHER" id="PTHR10696">
    <property type="entry name" value="GAMMA-BUTYROBETAINE HYDROXYLASE-RELATED"/>
    <property type="match status" value="1"/>
</dbReference>
<evidence type="ECO:0000259" key="5">
    <source>
        <dbReference type="Pfam" id="PF02668"/>
    </source>
</evidence>
<feature type="region of interest" description="Disordered" evidence="4">
    <location>
        <begin position="301"/>
        <end position="322"/>
    </location>
</feature>
<dbReference type="Gene3D" id="3.60.130.10">
    <property type="entry name" value="Clavaminate synthase-like"/>
    <property type="match status" value="1"/>
</dbReference>
<evidence type="ECO:0000256" key="4">
    <source>
        <dbReference type="SAM" id="MobiDB-lite"/>
    </source>
</evidence>
<keyword evidence="2" id="KW-0560">Oxidoreductase</keyword>
<keyword evidence="3" id="KW-0045">Antibiotic biosynthesis</keyword>
<dbReference type="GO" id="GO:0017000">
    <property type="term" value="P:antibiotic biosynthetic process"/>
    <property type="evidence" value="ECO:0007669"/>
    <property type="project" value="UniProtKB-KW"/>
</dbReference>
<comment type="caution">
    <text evidence="6">The sequence shown here is derived from an EMBL/GenBank/DDBJ whole genome shotgun (WGS) entry which is preliminary data.</text>
</comment>
<dbReference type="AlphaFoldDB" id="A0A553WHY3"/>
<evidence type="ECO:0000256" key="1">
    <source>
        <dbReference type="ARBA" id="ARBA00001954"/>
    </source>
</evidence>
<dbReference type="SUPFAM" id="SSF51197">
    <property type="entry name" value="Clavaminate synthase-like"/>
    <property type="match status" value="1"/>
</dbReference>
<dbReference type="Pfam" id="PF02668">
    <property type="entry name" value="TauD"/>
    <property type="match status" value="1"/>
</dbReference>
<dbReference type="GO" id="GO:0016706">
    <property type="term" value="F:2-oxoglutarate-dependent dioxygenase activity"/>
    <property type="evidence" value="ECO:0007669"/>
    <property type="project" value="UniProtKB-ARBA"/>
</dbReference>